<proteinExistence type="predicted"/>
<keyword evidence="1" id="KW-0812">Transmembrane</keyword>
<dbReference type="RefSeq" id="WP_330133806.1">
    <property type="nucleotide sequence ID" value="NZ_JAUTXY010000005.1"/>
</dbReference>
<feature type="transmembrane region" description="Helical" evidence="1">
    <location>
        <begin position="87"/>
        <end position="110"/>
    </location>
</feature>
<sequence>MTTTTAPVQRGSVTIQRVLTTASIIACLPYLTLKLSWLAGFDLGRMPGSDWGTTMWIANLGTATMETYAVFLAVAFIASWRRRVPDVVVLLPMWIATGFLAVIVVGLPIQLAIGVDTTADSGSPLSLEPWVWPTVYAGFFVLGISLIANFVLDARAHYVPRLGRASHDGLVLLVAAGVACAVITLKIMGFVESGFGGTGVADTVLIVAAVAVVPALAYAQRRGTTLAAALVWFTGAPFLSIGIFLLVLSVVPDELADISRYATIGAVLMVALGLIAGRTLHSMLRRHQPSDQVSATRHA</sequence>
<feature type="transmembrane region" description="Helical" evidence="1">
    <location>
        <begin position="170"/>
        <end position="191"/>
    </location>
</feature>
<accession>A0ABU7LAJ3</accession>
<feature type="transmembrane region" description="Helical" evidence="1">
    <location>
        <begin position="18"/>
        <end position="37"/>
    </location>
</feature>
<protein>
    <submittedName>
        <fullName evidence="2">Uncharacterized protein</fullName>
    </submittedName>
</protein>
<evidence type="ECO:0000313" key="2">
    <source>
        <dbReference type="EMBL" id="MEE2058568.1"/>
    </source>
</evidence>
<organism evidence="2 3">
    <name type="scientific">Rhodococcus artemisiae</name>
    <dbReference type="NCBI Taxonomy" id="714159"/>
    <lineage>
        <taxon>Bacteria</taxon>
        <taxon>Bacillati</taxon>
        <taxon>Actinomycetota</taxon>
        <taxon>Actinomycetes</taxon>
        <taxon>Mycobacteriales</taxon>
        <taxon>Nocardiaceae</taxon>
        <taxon>Rhodococcus</taxon>
    </lineage>
</organism>
<keyword evidence="1" id="KW-0472">Membrane</keyword>
<feature type="transmembrane region" description="Helical" evidence="1">
    <location>
        <begin position="130"/>
        <end position="150"/>
    </location>
</feature>
<evidence type="ECO:0000256" key="1">
    <source>
        <dbReference type="SAM" id="Phobius"/>
    </source>
</evidence>
<feature type="transmembrane region" description="Helical" evidence="1">
    <location>
        <begin position="197"/>
        <end position="219"/>
    </location>
</feature>
<dbReference type="EMBL" id="JAUTXY010000005">
    <property type="protein sequence ID" value="MEE2058568.1"/>
    <property type="molecule type" value="Genomic_DNA"/>
</dbReference>
<keyword evidence="3" id="KW-1185">Reference proteome</keyword>
<evidence type="ECO:0000313" key="3">
    <source>
        <dbReference type="Proteomes" id="UP001336020"/>
    </source>
</evidence>
<feature type="transmembrane region" description="Helical" evidence="1">
    <location>
        <begin position="226"/>
        <end position="252"/>
    </location>
</feature>
<feature type="transmembrane region" description="Helical" evidence="1">
    <location>
        <begin position="258"/>
        <end position="277"/>
    </location>
</feature>
<dbReference type="Proteomes" id="UP001336020">
    <property type="component" value="Unassembled WGS sequence"/>
</dbReference>
<reference evidence="2 3" key="1">
    <citation type="submission" date="2023-07" db="EMBL/GenBank/DDBJ databases">
        <authorList>
            <person name="Girao M."/>
            <person name="Carvalho M.F."/>
        </authorList>
    </citation>
    <scope>NUCLEOTIDE SEQUENCE [LARGE SCALE GENOMIC DNA]</scope>
    <source>
        <strain evidence="2 3">YIM65754</strain>
    </source>
</reference>
<name>A0ABU7LAJ3_9NOCA</name>
<gene>
    <name evidence="2" type="ORF">Q7514_13665</name>
</gene>
<keyword evidence="1" id="KW-1133">Transmembrane helix</keyword>
<feature type="transmembrane region" description="Helical" evidence="1">
    <location>
        <begin position="57"/>
        <end position="80"/>
    </location>
</feature>
<comment type="caution">
    <text evidence="2">The sequence shown here is derived from an EMBL/GenBank/DDBJ whole genome shotgun (WGS) entry which is preliminary data.</text>
</comment>